<dbReference type="Proteomes" id="UP000887159">
    <property type="component" value="Unassembled WGS sequence"/>
</dbReference>
<evidence type="ECO:0000313" key="1">
    <source>
        <dbReference type="EMBL" id="GFX99319.1"/>
    </source>
</evidence>
<comment type="caution">
    <text evidence="1">The sequence shown here is derived from an EMBL/GenBank/DDBJ whole genome shotgun (WGS) entry which is preliminary data.</text>
</comment>
<protein>
    <submittedName>
        <fullName evidence="1">Uncharacterized protein</fullName>
    </submittedName>
</protein>
<accession>A0A8X6RV24</accession>
<name>A0A8X6RV24_TRICX</name>
<sequence length="87" mass="9771">MPAEVPVERWEGVDELQFIGQAYPIHAVLNSSPVSMLANPYGRYPPIEVIRLQCLHGEDGCCHPLTEIQHPWCPETNVHVVPDLSSR</sequence>
<dbReference type="EMBL" id="BMAU01021208">
    <property type="protein sequence ID" value="GFX99319.1"/>
    <property type="molecule type" value="Genomic_DNA"/>
</dbReference>
<reference evidence="1" key="1">
    <citation type="submission" date="2020-08" db="EMBL/GenBank/DDBJ databases">
        <title>Multicomponent nature underlies the extraordinary mechanical properties of spider dragline silk.</title>
        <authorList>
            <person name="Kono N."/>
            <person name="Nakamura H."/>
            <person name="Mori M."/>
            <person name="Yoshida Y."/>
            <person name="Ohtoshi R."/>
            <person name="Malay A.D."/>
            <person name="Moran D.A.P."/>
            <person name="Tomita M."/>
            <person name="Numata K."/>
            <person name="Arakawa K."/>
        </authorList>
    </citation>
    <scope>NUCLEOTIDE SEQUENCE</scope>
</reference>
<organism evidence="1 2">
    <name type="scientific">Trichonephila clavipes</name>
    <name type="common">Golden silk orbweaver</name>
    <name type="synonym">Nephila clavipes</name>
    <dbReference type="NCBI Taxonomy" id="2585209"/>
    <lineage>
        <taxon>Eukaryota</taxon>
        <taxon>Metazoa</taxon>
        <taxon>Ecdysozoa</taxon>
        <taxon>Arthropoda</taxon>
        <taxon>Chelicerata</taxon>
        <taxon>Arachnida</taxon>
        <taxon>Araneae</taxon>
        <taxon>Araneomorphae</taxon>
        <taxon>Entelegynae</taxon>
        <taxon>Araneoidea</taxon>
        <taxon>Nephilidae</taxon>
        <taxon>Trichonephila</taxon>
    </lineage>
</organism>
<gene>
    <name evidence="1" type="ORF">TNCV_1614451</name>
</gene>
<keyword evidence="2" id="KW-1185">Reference proteome</keyword>
<dbReference type="AlphaFoldDB" id="A0A8X6RV24"/>
<evidence type="ECO:0000313" key="2">
    <source>
        <dbReference type="Proteomes" id="UP000887159"/>
    </source>
</evidence>
<proteinExistence type="predicted"/>